<protein>
    <submittedName>
        <fullName evidence="2">Uncharacterized protein</fullName>
    </submittedName>
</protein>
<name>A0ABW8IIS9_9GAMM</name>
<dbReference type="Proteomes" id="UP001620409">
    <property type="component" value="Unassembled WGS sequence"/>
</dbReference>
<dbReference type="EMBL" id="JADIKI010000022">
    <property type="protein sequence ID" value="MFK2855102.1"/>
    <property type="molecule type" value="Genomic_DNA"/>
</dbReference>
<proteinExistence type="predicted"/>
<evidence type="ECO:0000256" key="1">
    <source>
        <dbReference type="SAM" id="SignalP"/>
    </source>
</evidence>
<sequence>MQVISCHRALLALVCLSTAAFAAQPLAAAAQTSPGTVLFSRTLDGTVDGFTTPVSSAIFSIGDDGLHERQFTPYVNGEFNMSSVAGYDDLAPGNEGMWLTNAFNPQGTYSVYVEAHSTLPHYNDTPYHGKYYIVNAYGVRTPPMFFGTDDLQDPRDGPSYGSVSWGPAANDQIAYANAADVLPHKHPPCIHLMQSNGSNNHVLWCAAKWYYRGIEAIRWSGDGRSLLVYAVRTDPTLNPEADLYVINTTTGAATLVEVNTSAPYIGWGFGDISYDGHEVVYGVTYDSHDTGACHVASNATYIVWCAKNMLTGQTVLLSDPSNVVTFEFQKQILISPDGSQAFLTANVSPPPPAAQPEEEIFAVKTDGSGLRKITSPCVTMDASTTLWWRPVRLSPDGTRMLANCHAESNPPNAPIVYTNKVMVVTLTDGSARFVTNGTAYDWHTQ</sequence>
<feature type="chain" id="PRO_5045695504" evidence="1">
    <location>
        <begin position="23"/>
        <end position="445"/>
    </location>
</feature>
<keyword evidence="1" id="KW-0732">Signal</keyword>
<gene>
    <name evidence="2" type="ORF">ISP18_10915</name>
</gene>
<reference evidence="2 3" key="1">
    <citation type="submission" date="2020-10" db="EMBL/GenBank/DDBJ databases">
        <title>Phylogeny of dyella-like bacteria.</title>
        <authorList>
            <person name="Fu J."/>
        </authorList>
    </citation>
    <scope>NUCLEOTIDE SEQUENCE [LARGE SCALE GENOMIC DNA]</scope>
    <source>
        <strain evidence="2 3">DHG40</strain>
    </source>
</reference>
<organism evidence="2 3">
    <name type="scientific">Dyella humi</name>
    <dbReference type="NCBI Taxonomy" id="1770547"/>
    <lineage>
        <taxon>Bacteria</taxon>
        <taxon>Pseudomonadati</taxon>
        <taxon>Pseudomonadota</taxon>
        <taxon>Gammaproteobacteria</taxon>
        <taxon>Lysobacterales</taxon>
        <taxon>Rhodanobacteraceae</taxon>
        <taxon>Dyella</taxon>
    </lineage>
</organism>
<comment type="caution">
    <text evidence="2">The sequence shown here is derived from an EMBL/GenBank/DDBJ whole genome shotgun (WGS) entry which is preliminary data.</text>
</comment>
<evidence type="ECO:0000313" key="3">
    <source>
        <dbReference type="Proteomes" id="UP001620409"/>
    </source>
</evidence>
<accession>A0ABW8IIS9</accession>
<dbReference type="SUPFAM" id="SSF82171">
    <property type="entry name" value="DPP6 N-terminal domain-like"/>
    <property type="match status" value="1"/>
</dbReference>
<feature type="signal peptide" evidence="1">
    <location>
        <begin position="1"/>
        <end position="22"/>
    </location>
</feature>
<evidence type="ECO:0000313" key="2">
    <source>
        <dbReference type="EMBL" id="MFK2855102.1"/>
    </source>
</evidence>
<dbReference type="Gene3D" id="2.120.10.30">
    <property type="entry name" value="TolB, C-terminal domain"/>
    <property type="match status" value="1"/>
</dbReference>
<keyword evidence="3" id="KW-1185">Reference proteome</keyword>
<dbReference type="InterPro" id="IPR011042">
    <property type="entry name" value="6-blade_b-propeller_TolB-like"/>
</dbReference>
<dbReference type="RefSeq" id="WP_380010826.1">
    <property type="nucleotide sequence ID" value="NZ_JADIKI010000022.1"/>
</dbReference>